<keyword evidence="4" id="KW-1185">Reference proteome</keyword>
<keyword evidence="2" id="KW-0560">Oxidoreductase</keyword>
<evidence type="ECO:0000256" key="1">
    <source>
        <dbReference type="ARBA" id="ARBA00006484"/>
    </source>
</evidence>
<sequence length="138" mass="15330">MIPTSNDQAIYPSLKNKLAFVTGGATGIGAVIVKQLCYQGAKVTFVDIDKVNASKVANHLTELGLEVQYIECDVTKISELQNIIADSAKKHGQIDILVNNAANDERHRIDTVNEDYWDHSIAINLKPYFLRHKLSTHL</sequence>
<dbReference type="EMBL" id="JAQOMS010000002">
    <property type="protein sequence ID" value="MDC2889727.1"/>
    <property type="molecule type" value="Genomic_DNA"/>
</dbReference>
<proteinExistence type="inferred from homology"/>
<dbReference type="InterPro" id="IPR002347">
    <property type="entry name" value="SDR_fam"/>
</dbReference>
<evidence type="ECO:0000313" key="4">
    <source>
        <dbReference type="Proteomes" id="UP001528411"/>
    </source>
</evidence>
<protein>
    <submittedName>
        <fullName evidence="3">SDR family NAD(P)-dependent oxidoreductase</fullName>
    </submittedName>
</protein>
<reference evidence="3 4" key="1">
    <citation type="submission" date="2023-01" db="EMBL/GenBank/DDBJ databases">
        <title>Psychrosphaera sp. nov., isolated from marine algae.</title>
        <authorList>
            <person name="Bayburt H."/>
            <person name="Choi B.J."/>
            <person name="Kim J.M."/>
            <person name="Choi D.G."/>
            <person name="Jeon C.O."/>
        </authorList>
    </citation>
    <scope>NUCLEOTIDE SEQUENCE [LARGE SCALE GENOMIC DNA]</scope>
    <source>
        <strain evidence="3 4">G1-22</strain>
    </source>
</reference>
<comment type="similarity">
    <text evidence="1">Belongs to the short-chain dehydrogenases/reductases (SDR) family.</text>
</comment>
<comment type="caution">
    <text evidence="3">The sequence shown here is derived from an EMBL/GenBank/DDBJ whole genome shotgun (WGS) entry which is preliminary data.</text>
</comment>
<dbReference type="Pfam" id="PF00106">
    <property type="entry name" value="adh_short"/>
    <property type="match status" value="1"/>
</dbReference>
<dbReference type="InterPro" id="IPR036291">
    <property type="entry name" value="NAD(P)-bd_dom_sf"/>
</dbReference>
<name>A0ABT5FFL0_9GAMM</name>
<evidence type="ECO:0000313" key="3">
    <source>
        <dbReference type="EMBL" id="MDC2889727.1"/>
    </source>
</evidence>
<dbReference type="Gene3D" id="3.40.50.720">
    <property type="entry name" value="NAD(P)-binding Rossmann-like Domain"/>
    <property type="match status" value="1"/>
</dbReference>
<dbReference type="SUPFAM" id="SSF51735">
    <property type="entry name" value="NAD(P)-binding Rossmann-fold domains"/>
    <property type="match status" value="1"/>
</dbReference>
<accession>A0ABT5FFL0</accession>
<dbReference type="Proteomes" id="UP001528411">
    <property type="component" value="Unassembled WGS sequence"/>
</dbReference>
<gene>
    <name evidence="3" type="ORF">PN838_14235</name>
</gene>
<evidence type="ECO:0000256" key="2">
    <source>
        <dbReference type="ARBA" id="ARBA00023002"/>
    </source>
</evidence>
<dbReference type="PRINTS" id="PR00081">
    <property type="entry name" value="GDHRDH"/>
</dbReference>
<dbReference type="PANTHER" id="PTHR43669">
    <property type="entry name" value="5-KETO-D-GLUCONATE 5-REDUCTASE"/>
    <property type="match status" value="1"/>
</dbReference>
<dbReference type="PANTHER" id="PTHR43669:SF14">
    <property type="entry name" value="OXIDOREDUCTASE"/>
    <property type="match status" value="1"/>
</dbReference>
<organism evidence="3 4">
    <name type="scientific">Psychrosphaera algicola</name>
    <dbReference type="NCBI Taxonomy" id="3023714"/>
    <lineage>
        <taxon>Bacteria</taxon>
        <taxon>Pseudomonadati</taxon>
        <taxon>Pseudomonadota</taxon>
        <taxon>Gammaproteobacteria</taxon>
        <taxon>Alteromonadales</taxon>
        <taxon>Pseudoalteromonadaceae</taxon>
        <taxon>Psychrosphaera</taxon>
    </lineage>
</organism>